<accession>A0ABQ6PXE5</accession>
<dbReference type="Gene3D" id="3.40.50.1820">
    <property type="entry name" value="alpha/beta hydrolase"/>
    <property type="match status" value="1"/>
</dbReference>
<keyword evidence="4" id="KW-1185">Reference proteome</keyword>
<keyword evidence="3" id="KW-0378">Hydrolase</keyword>
<comment type="caution">
    <text evidence="3">The sequence shown here is derived from an EMBL/GenBank/DDBJ whole genome shotgun (WGS) entry which is preliminary data.</text>
</comment>
<proteinExistence type="predicted"/>
<dbReference type="InterPro" id="IPR050266">
    <property type="entry name" value="AB_hydrolase_sf"/>
</dbReference>
<reference evidence="3 4" key="1">
    <citation type="submission" date="2023-08" db="EMBL/GenBank/DDBJ databases">
        <title>Draft genome sequence of Algoriphagus taiwanensis.</title>
        <authorList>
            <person name="Takatani N."/>
            <person name="Hosokawa M."/>
            <person name="Sawabe T."/>
        </authorList>
    </citation>
    <scope>NUCLEOTIDE SEQUENCE [LARGE SCALE GENOMIC DNA]</scope>
    <source>
        <strain evidence="3 4">JCM 19755</strain>
    </source>
</reference>
<dbReference type="InterPro" id="IPR000073">
    <property type="entry name" value="AB_hydrolase_1"/>
</dbReference>
<evidence type="ECO:0000313" key="3">
    <source>
        <dbReference type="EMBL" id="GMQ32311.1"/>
    </source>
</evidence>
<feature type="signal peptide" evidence="1">
    <location>
        <begin position="1"/>
        <end position="20"/>
    </location>
</feature>
<protein>
    <submittedName>
        <fullName evidence="3">Alpha/beta hydrolase</fullName>
    </submittedName>
</protein>
<keyword evidence="1" id="KW-0732">Signal</keyword>
<feature type="chain" id="PRO_5046299771" evidence="1">
    <location>
        <begin position="21"/>
        <end position="277"/>
    </location>
</feature>
<organism evidence="3 4">
    <name type="scientific">Algoriphagus taiwanensis</name>
    <dbReference type="NCBI Taxonomy" id="1445656"/>
    <lineage>
        <taxon>Bacteria</taxon>
        <taxon>Pseudomonadati</taxon>
        <taxon>Bacteroidota</taxon>
        <taxon>Cytophagia</taxon>
        <taxon>Cytophagales</taxon>
        <taxon>Cyclobacteriaceae</taxon>
        <taxon>Algoriphagus</taxon>
    </lineage>
</organism>
<feature type="domain" description="AB hydrolase-1" evidence="2">
    <location>
        <begin position="35"/>
        <end position="269"/>
    </location>
</feature>
<dbReference type="SUPFAM" id="SSF53474">
    <property type="entry name" value="alpha/beta-Hydrolases"/>
    <property type="match status" value="1"/>
</dbReference>
<dbReference type="GO" id="GO:0016787">
    <property type="term" value="F:hydrolase activity"/>
    <property type="evidence" value="ECO:0007669"/>
    <property type="project" value="UniProtKB-KW"/>
</dbReference>
<dbReference type="EMBL" id="BTPE01000002">
    <property type="protein sequence ID" value="GMQ32311.1"/>
    <property type="molecule type" value="Genomic_DNA"/>
</dbReference>
<sequence>MKKPLLLLFVLILIQSSLYAQSSVKVESKGSGKPIIFLPGFATPGEVWNTTVQNLPNFQSHVVTYAGFGGVSPVEMPWYGKLKSDLITYIEDQNLENITLVGHSMGGNLALDLAAYFSDKIQKVVIVDALACMREVMMPGVPAEALTYQSPYNDQLIAMDEAARGAYLDQMTQNMMTRPEDQAQVKSWMSMADRKTFVFGYVDLLKLDSRPLLPSIQAPVLIMVAGQPFGPGAMETMKNQYSTLPHTTFAFAAESRHYLMLDQPEWFNQQLSSFISQ</sequence>
<evidence type="ECO:0000313" key="4">
    <source>
        <dbReference type="Proteomes" id="UP001307705"/>
    </source>
</evidence>
<evidence type="ECO:0000256" key="1">
    <source>
        <dbReference type="SAM" id="SignalP"/>
    </source>
</evidence>
<evidence type="ECO:0000259" key="2">
    <source>
        <dbReference type="Pfam" id="PF12697"/>
    </source>
</evidence>
<dbReference type="Pfam" id="PF12697">
    <property type="entry name" value="Abhydrolase_6"/>
    <property type="match status" value="1"/>
</dbReference>
<dbReference type="PANTHER" id="PTHR43798">
    <property type="entry name" value="MONOACYLGLYCEROL LIPASE"/>
    <property type="match status" value="1"/>
</dbReference>
<dbReference type="Proteomes" id="UP001307705">
    <property type="component" value="Unassembled WGS sequence"/>
</dbReference>
<dbReference type="RefSeq" id="WP_338227126.1">
    <property type="nucleotide sequence ID" value="NZ_BTPE01000002.1"/>
</dbReference>
<name>A0ABQ6PXE5_9BACT</name>
<gene>
    <name evidence="3" type="ORF">Ataiwa_05830</name>
</gene>
<dbReference type="InterPro" id="IPR029058">
    <property type="entry name" value="AB_hydrolase_fold"/>
</dbReference>